<accession>A0A429GEP2</accession>
<feature type="transmembrane region" description="Helical" evidence="1">
    <location>
        <begin position="165"/>
        <end position="188"/>
    </location>
</feature>
<evidence type="ECO:0000313" key="3">
    <source>
        <dbReference type="EMBL" id="RSN72213.1"/>
    </source>
</evidence>
<dbReference type="EMBL" id="RXII01000009">
    <property type="protein sequence ID" value="RZN63582.1"/>
    <property type="molecule type" value="Genomic_DNA"/>
</dbReference>
<feature type="transmembrane region" description="Helical" evidence="1">
    <location>
        <begin position="258"/>
        <end position="277"/>
    </location>
</feature>
<feature type="transmembrane region" description="Helical" evidence="1">
    <location>
        <begin position="103"/>
        <end position="124"/>
    </location>
</feature>
<keyword evidence="1" id="KW-0812">Transmembrane</keyword>
<keyword evidence="5" id="KW-1185">Reference proteome</keyword>
<dbReference type="PROSITE" id="PS50850">
    <property type="entry name" value="MFS"/>
    <property type="match status" value="1"/>
</dbReference>
<reference evidence="4 6" key="2">
    <citation type="journal article" date="2019" name="Nat. Microbiol.">
        <title>Wide diversity of methane and short-chain alkane metabolisms in uncultured archaea.</title>
        <authorList>
            <person name="Borrel G."/>
            <person name="Adam P.S."/>
            <person name="McKay L.J."/>
            <person name="Chen L.X."/>
            <person name="Sierra-Garcia I.N."/>
            <person name="Sieber C.M."/>
            <person name="Letourneur Q."/>
            <person name="Ghozlane A."/>
            <person name="Andersen G.L."/>
            <person name="Li W.J."/>
            <person name="Hallam S.J."/>
            <person name="Muyzer G."/>
            <person name="de Oliveira V.M."/>
            <person name="Inskeep W.P."/>
            <person name="Banfield J.F."/>
            <person name="Gribaldo S."/>
        </authorList>
    </citation>
    <scope>NUCLEOTIDE SEQUENCE [LARGE SCALE GENOMIC DNA]</scope>
    <source>
        <strain evidence="4">NM4</strain>
    </source>
</reference>
<sequence>MPEIKKRWLYLALAWIMLFLNGYVYAWSVIRVPLERPPYNMPPVESVLPSSISAILTSVLMLPSAVILNRLGPKKTASLGGLLAALSCILSSTIALMPDKALWILILTCGIGNPAGMSLMYITALRLAEQWFTEKIGFATGTVLTGLGISAFVMGPFIYTLYSAYGLANAFLLLGILLLVLPFLGNFLRFPLQTAKPQEARSMHKPQIEYSWKEMIRSREFYLSWAIYAIGAGAGMSINLNATQMAINLVKLTEESMIIAAFAPSVFSIGNCAGRFIMGFLCDRIGPRYTILIMQIMQFLCLALLFPSGTVLWILYAALILYGLTYGGYLSVMPTLTRYYFGSKYYPQNYAIYFIAIGVGNSILPPLATSIIGPKPTYEGYLKSFNILEILILIGIVFCILVKEKKYLKDN</sequence>
<feature type="transmembrane region" description="Helical" evidence="1">
    <location>
        <begin position="7"/>
        <end position="27"/>
    </location>
</feature>
<gene>
    <name evidence="3" type="ORF">D6D85_14760</name>
    <name evidence="4" type="ORF">EF810_00585</name>
</gene>
<name>A0A429GEP2_9CREN</name>
<dbReference type="RefSeq" id="WP_125672706.1">
    <property type="nucleotide sequence ID" value="NZ_RCOS01000164.1"/>
</dbReference>
<feature type="transmembrane region" description="Helical" evidence="1">
    <location>
        <begin position="136"/>
        <end position="159"/>
    </location>
</feature>
<dbReference type="Proteomes" id="UP000316217">
    <property type="component" value="Unassembled WGS sequence"/>
</dbReference>
<evidence type="ECO:0000313" key="6">
    <source>
        <dbReference type="Proteomes" id="UP000316217"/>
    </source>
</evidence>
<dbReference type="OrthoDB" id="359492at2157"/>
<proteinExistence type="predicted"/>
<feature type="transmembrane region" description="Helical" evidence="1">
    <location>
        <begin position="350"/>
        <end position="372"/>
    </location>
</feature>
<feature type="transmembrane region" description="Helical" evidence="1">
    <location>
        <begin position="289"/>
        <end position="306"/>
    </location>
</feature>
<evidence type="ECO:0000256" key="1">
    <source>
        <dbReference type="SAM" id="Phobius"/>
    </source>
</evidence>
<dbReference type="EMBL" id="RCOS01000164">
    <property type="protein sequence ID" value="RSN72213.1"/>
    <property type="molecule type" value="Genomic_DNA"/>
</dbReference>
<dbReference type="Proteomes" id="UP000277582">
    <property type="component" value="Unassembled WGS sequence"/>
</dbReference>
<evidence type="ECO:0000259" key="2">
    <source>
        <dbReference type="PROSITE" id="PS50850"/>
    </source>
</evidence>
<feature type="transmembrane region" description="Helical" evidence="1">
    <location>
        <begin position="221"/>
        <end position="238"/>
    </location>
</feature>
<keyword evidence="1" id="KW-0472">Membrane</keyword>
<dbReference type="Gene3D" id="1.20.1250.20">
    <property type="entry name" value="MFS general substrate transporter like domains"/>
    <property type="match status" value="2"/>
</dbReference>
<keyword evidence="1" id="KW-1133">Transmembrane helix</keyword>
<dbReference type="PANTHER" id="PTHR11360:SF304">
    <property type="entry name" value="MFS DOMAIN-CONTAINING PROTEIN"/>
    <property type="match status" value="1"/>
</dbReference>
<dbReference type="SUPFAM" id="SSF103473">
    <property type="entry name" value="MFS general substrate transporter"/>
    <property type="match status" value="1"/>
</dbReference>
<evidence type="ECO:0000313" key="5">
    <source>
        <dbReference type="Proteomes" id="UP000277582"/>
    </source>
</evidence>
<dbReference type="InterPro" id="IPR036259">
    <property type="entry name" value="MFS_trans_sf"/>
</dbReference>
<comment type="caution">
    <text evidence="3">The sequence shown here is derived from an EMBL/GenBank/DDBJ whole genome shotgun (WGS) entry which is preliminary data.</text>
</comment>
<dbReference type="GO" id="GO:0022857">
    <property type="term" value="F:transmembrane transporter activity"/>
    <property type="evidence" value="ECO:0007669"/>
    <property type="project" value="InterPro"/>
</dbReference>
<protein>
    <submittedName>
        <fullName evidence="3">MFS transporter</fullName>
    </submittedName>
</protein>
<dbReference type="InterPro" id="IPR050327">
    <property type="entry name" value="Proton-linked_MCT"/>
</dbReference>
<feature type="domain" description="Major facilitator superfamily (MFS) profile" evidence="2">
    <location>
        <begin position="163"/>
        <end position="411"/>
    </location>
</feature>
<dbReference type="InterPro" id="IPR020846">
    <property type="entry name" value="MFS_dom"/>
</dbReference>
<organism evidence="3 5">
    <name type="scientific">Candidatus Methanodesulfokora washburnensis</name>
    <dbReference type="NCBI Taxonomy" id="2478471"/>
    <lineage>
        <taxon>Archaea</taxon>
        <taxon>Thermoproteota</taxon>
        <taxon>Candidatus Korarchaeia</taxon>
        <taxon>Candidatus Korarchaeia incertae sedis</taxon>
        <taxon>Candidatus Methanodesulfokora</taxon>
    </lineage>
</organism>
<evidence type="ECO:0000313" key="4">
    <source>
        <dbReference type="EMBL" id="RZN63582.1"/>
    </source>
</evidence>
<dbReference type="PANTHER" id="PTHR11360">
    <property type="entry name" value="MONOCARBOXYLATE TRANSPORTER"/>
    <property type="match status" value="1"/>
</dbReference>
<feature type="transmembrane region" description="Helical" evidence="1">
    <location>
        <begin position="79"/>
        <end position="97"/>
    </location>
</feature>
<dbReference type="InterPro" id="IPR011701">
    <property type="entry name" value="MFS"/>
</dbReference>
<dbReference type="Pfam" id="PF07690">
    <property type="entry name" value="MFS_1"/>
    <property type="match status" value="2"/>
</dbReference>
<feature type="transmembrane region" description="Helical" evidence="1">
    <location>
        <begin position="312"/>
        <end position="329"/>
    </location>
</feature>
<feature type="transmembrane region" description="Helical" evidence="1">
    <location>
        <begin position="47"/>
        <end position="67"/>
    </location>
</feature>
<feature type="transmembrane region" description="Helical" evidence="1">
    <location>
        <begin position="384"/>
        <end position="402"/>
    </location>
</feature>
<dbReference type="AlphaFoldDB" id="A0A429GEP2"/>
<reference evidence="3 5" key="1">
    <citation type="submission" date="2018-10" db="EMBL/GenBank/DDBJ databases">
        <title>Co-occurring genomic capacity for anaerobic methane metabolism and dissimilatory sulfite reduction discovered in the Korarchaeota.</title>
        <authorList>
            <person name="Mckay L.J."/>
            <person name="Dlakic M."/>
            <person name="Fields M.W."/>
            <person name="Delmont T.O."/>
            <person name="Eren A.M."/>
            <person name="Jay Z.J."/>
            <person name="Klingelsmith K.B."/>
            <person name="Rusch D.B."/>
            <person name="Inskeep W.P."/>
        </authorList>
    </citation>
    <scope>NUCLEOTIDE SEQUENCE [LARGE SCALE GENOMIC DNA]</scope>
    <source>
        <strain evidence="3 5">MDKW</strain>
    </source>
</reference>